<feature type="non-terminal residue" evidence="2">
    <location>
        <position position="1"/>
    </location>
</feature>
<proteinExistence type="predicted"/>
<comment type="caution">
    <text evidence="2">The sequence shown here is derived from an EMBL/GenBank/DDBJ whole genome shotgun (WGS) entry which is preliminary data.</text>
</comment>
<name>A0AAW0YCS2_CHEQU</name>
<dbReference type="EMBL" id="JARKIK010000009">
    <property type="protein sequence ID" value="KAK8749573.1"/>
    <property type="molecule type" value="Genomic_DNA"/>
</dbReference>
<organism evidence="2 3">
    <name type="scientific">Cherax quadricarinatus</name>
    <name type="common">Australian red claw crayfish</name>
    <dbReference type="NCBI Taxonomy" id="27406"/>
    <lineage>
        <taxon>Eukaryota</taxon>
        <taxon>Metazoa</taxon>
        <taxon>Ecdysozoa</taxon>
        <taxon>Arthropoda</taxon>
        <taxon>Crustacea</taxon>
        <taxon>Multicrustacea</taxon>
        <taxon>Malacostraca</taxon>
        <taxon>Eumalacostraca</taxon>
        <taxon>Eucarida</taxon>
        <taxon>Decapoda</taxon>
        <taxon>Pleocyemata</taxon>
        <taxon>Astacidea</taxon>
        <taxon>Parastacoidea</taxon>
        <taxon>Parastacidae</taxon>
        <taxon>Cherax</taxon>
    </lineage>
</organism>
<gene>
    <name evidence="2" type="ORF">OTU49_015438</name>
</gene>
<dbReference type="Proteomes" id="UP001445076">
    <property type="component" value="Unassembled WGS sequence"/>
</dbReference>
<evidence type="ECO:0000256" key="1">
    <source>
        <dbReference type="SAM" id="SignalP"/>
    </source>
</evidence>
<feature type="non-terminal residue" evidence="2">
    <location>
        <position position="113"/>
    </location>
</feature>
<feature type="signal peptide" evidence="1">
    <location>
        <begin position="1"/>
        <end position="23"/>
    </location>
</feature>
<sequence>RDDNKRAMKLLVFLVAVFTVCTTLSPGHIENFEQTDSGYGSILLEWDFIEGDDPLVKYTLVLHEDLSLDIYCPESHCSAPLNDLDACEGGQFELTPYFDNPENGTYAGDVATT</sequence>
<evidence type="ECO:0000313" key="2">
    <source>
        <dbReference type="EMBL" id="KAK8749573.1"/>
    </source>
</evidence>
<keyword evidence="1" id="KW-0732">Signal</keyword>
<evidence type="ECO:0000313" key="3">
    <source>
        <dbReference type="Proteomes" id="UP001445076"/>
    </source>
</evidence>
<evidence type="ECO:0008006" key="4">
    <source>
        <dbReference type="Google" id="ProtNLM"/>
    </source>
</evidence>
<protein>
    <recommendedName>
        <fullName evidence="4">Fibronectin type-III domain-containing protein</fullName>
    </recommendedName>
</protein>
<reference evidence="2 3" key="1">
    <citation type="journal article" date="2024" name="BMC Genomics">
        <title>Genome assembly of redclaw crayfish (Cherax quadricarinatus) provides insights into its immune adaptation and hypoxia tolerance.</title>
        <authorList>
            <person name="Liu Z."/>
            <person name="Zheng J."/>
            <person name="Li H."/>
            <person name="Fang K."/>
            <person name="Wang S."/>
            <person name="He J."/>
            <person name="Zhou D."/>
            <person name="Weng S."/>
            <person name="Chi M."/>
            <person name="Gu Z."/>
            <person name="He J."/>
            <person name="Li F."/>
            <person name="Wang M."/>
        </authorList>
    </citation>
    <scope>NUCLEOTIDE SEQUENCE [LARGE SCALE GENOMIC DNA]</scope>
    <source>
        <strain evidence="2">ZL_2023a</strain>
    </source>
</reference>
<keyword evidence="3" id="KW-1185">Reference proteome</keyword>
<feature type="chain" id="PRO_5043923315" description="Fibronectin type-III domain-containing protein" evidence="1">
    <location>
        <begin position="24"/>
        <end position="113"/>
    </location>
</feature>
<dbReference type="AlphaFoldDB" id="A0AAW0YCS2"/>
<accession>A0AAW0YCS2</accession>